<dbReference type="eggNOG" id="COG1192">
    <property type="taxonomic scope" value="Bacteria"/>
</dbReference>
<dbReference type="PANTHER" id="PTHR13696">
    <property type="entry name" value="P-LOOP CONTAINING NUCLEOSIDE TRIPHOSPHATE HYDROLASE"/>
    <property type="match status" value="1"/>
</dbReference>
<accession>N2AA97</accession>
<dbReference type="InterPro" id="IPR027417">
    <property type="entry name" value="P-loop_NTPase"/>
</dbReference>
<dbReference type="Proteomes" id="UP000012589">
    <property type="component" value="Unassembled WGS sequence"/>
</dbReference>
<keyword evidence="3" id="KW-1185">Reference proteome</keyword>
<dbReference type="SUPFAM" id="SSF52540">
    <property type="entry name" value="P-loop containing nucleoside triphosphate hydrolases"/>
    <property type="match status" value="1"/>
</dbReference>
<dbReference type="PANTHER" id="PTHR13696:SF52">
    <property type="entry name" value="PARA FAMILY PROTEIN CT_582"/>
    <property type="match status" value="1"/>
</dbReference>
<dbReference type="STRING" id="1235802.C823_04623"/>
<feature type="domain" description="AAA" evidence="1">
    <location>
        <begin position="3"/>
        <end position="170"/>
    </location>
</feature>
<name>N2AA97_9FIRM</name>
<organism evidence="2 3">
    <name type="scientific">Eubacterium plexicaudatum ASF492</name>
    <dbReference type="NCBI Taxonomy" id="1235802"/>
    <lineage>
        <taxon>Bacteria</taxon>
        <taxon>Bacillati</taxon>
        <taxon>Bacillota</taxon>
        <taxon>Clostridia</taxon>
        <taxon>Eubacteriales</taxon>
        <taxon>Eubacteriaceae</taxon>
        <taxon>Eubacterium</taxon>
    </lineage>
</organism>
<dbReference type="HOGENOM" id="CLU_037612_1_4_9"/>
<dbReference type="Pfam" id="PF13614">
    <property type="entry name" value="AAA_31"/>
    <property type="match status" value="1"/>
</dbReference>
<evidence type="ECO:0000313" key="2">
    <source>
        <dbReference type="EMBL" id="EMZ21259.1"/>
    </source>
</evidence>
<sequence>MGKVFALCTQKGGTAKTSSAIEISAWLAENNYKVLLIDLDQQCDSTRNSGIKTPMYSIHEVFQQDCKIFDAIHKTQWYDVIPASPILSKSDQIYTERDDIYLLKDVCEILLKKYDFIIIDNPPARNVLLNMTYIAADYIICPTLSDDNSIRGIIAVEQDLKKLRESRNKESHAYIIGVLLTIYESTNSHKKALDNLKKITAALPGDVFISTVRKTIKMAEVKTLCMPLQAYEKFNNASLDYKKIAKRIIDIYEEDMNG</sequence>
<dbReference type="InterPro" id="IPR050678">
    <property type="entry name" value="DNA_Partitioning_ATPase"/>
</dbReference>
<reference evidence="2 3" key="1">
    <citation type="journal article" date="2014" name="Genome Announc.">
        <title>Draft genome sequences of the altered schaedler flora, a defined bacterial community from gnotobiotic mice.</title>
        <authorList>
            <person name="Wannemuehler M.J."/>
            <person name="Overstreet A.M."/>
            <person name="Ward D.V."/>
            <person name="Phillips G.J."/>
        </authorList>
    </citation>
    <scope>NUCLEOTIDE SEQUENCE [LARGE SCALE GENOMIC DNA]</scope>
    <source>
        <strain evidence="2 3">ASF492</strain>
    </source>
</reference>
<comment type="caution">
    <text evidence="2">The sequence shown here is derived from an EMBL/GenBank/DDBJ whole genome shotgun (WGS) entry which is preliminary data.</text>
</comment>
<protein>
    <recommendedName>
        <fullName evidence="1">AAA domain-containing protein</fullName>
    </recommendedName>
</protein>
<dbReference type="Gene3D" id="3.40.50.300">
    <property type="entry name" value="P-loop containing nucleotide triphosphate hydrolases"/>
    <property type="match status" value="1"/>
</dbReference>
<dbReference type="EMBL" id="AQFT01000135">
    <property type="protein sequence ID" value="EMZ21259.1"/>
    <property type="molecule type" value="Genomic_DNA"/>
</dbReference>
<dbReference type="PATRIC" id="fig|1235802.3.peg.4894"/>
<evidence type="ECO:0000259" key="1">
    <source>
        <dbReference type="Pfam" id="PF13614"/>
    </source>
</evidence>
<dbReference type="AlphaFoldDB" id="N2AA97"/>
<evidence type="ECO:0000313" key="3">
    <source>
        <dbReference type="Proteomes" id="UP000012589"/>
    </source>
</evidence>
<gene>
    <name evidence="2" type="ORF">C823_04623</name>
</gene>
<proteinExistence type="predicted"/>
<dbReference type="InterPro" id="IPR025669">
    <property type="entry name" value="AAA_dom"/>
</dbReference>
<dbReference type="CDD" id="cd02042">
    <property type="entry name" value="ParAB_family"/>
    <property type="match status" value="1"/>
</dbReference>